<dbReference type="Proteomes" id="UP000271087">
    <property type="component" value="Unassembled WGS sequence"/>
</dbReference>
<organism evidence="3">
    <name type="scientific">Onchocerca ochengi</name>
    <name type="common">Filarial nematode worm</name>
    <dbReference type="NCBI Taxonomy" id="42157"/>
    <lineage>
        <taxon>Eukaryota</taxon>
        <taxon>Metazoa</taxon>
        <taxon>Ecdysozoa</taxon>
        <taxon>Nematoda</taxon>
        <taxon>Chromadorea</taxon>
        <taxon>Rhabditida</taxon>
        <taxon>Spirurina</taxon>
        <taxon>Spiruromorpha</taxon>
        <taxon>Filarioidea</taxon>
        <taxon>Onchocercidae</taxon>
        <taxon>Onchocerca</taxon>
    </lineage>
</organism>
<protein>
    <submittedName>
        <fullName evidence="3">Flagellar motor switch protein FliM</fullName>
    </submittedName>
</protein>
<dbReference type="EMBL" id="UYRW01009836">
    <property type="protein sequence ID" value="VDM98201.1"/>
    <property type="molecule type" value="Genomic_DNA"/>
</dbReference>
<accession>A0A182EVH5</accession>
<reference evidence="1 2" key="2">
    <citation type="submission" date="2018-08" db="EMBL/GenBank/DDBJ databases">
        <authorList>
            <person name="Laetsch R D."/>
            <person name="Stevens L."/>
            <person name="Kumar S."/>
            <person name="Blaxter L. M."/>
        </authorList>
    </citation>
    <scope>NUCLEOTIDE SEQUENCE [LARGE SCALE GENOMIC DNA]</scope>
</reference>
<gene>
    <name evidence="1" type="ORF">NOO_LOCUS12165</name>
</gene>
<proteinExistence type="predicted"/>
<name>A0A182EVH5_ONCOC</name>
<dbReference type="AlphaFoldDB" id="A0A182EVH5"/>
<evidence type="ECO:0000313" key="1">
    <source>
        <dbReference type="EMBL" id="VDM98201.1"/>
    </source>
</evidence>
<dbReference type="WBParaSite" id="nOo.2.0.1.t12165-RA">
    <property type="protein sequence ID" value="nOo.2.0.1.t12165-RA"/>
    <property type="gene ID" value="nOo.2.0.1.g12165"/>
</dbReference>
<evidence type="ECO:0000313" key="2">
    <source>
        <dbReference type="Proteomes" id="UP000271087"/>
    </source>
</evidence>
<reference evidence="3" key="1">
    <citation type="submission" date="2016-06" db="UniProtKB">
        <authorList>
            <consortium name="WormBaseParasite"/>
        </authorList>
    </citation>
    <scope>IDENTIFICATION</scope>
</reference>
<evidence type="ECO:0000313" key="3">
    <source>
        <dbReference type="WBParaSite" id="nOo.2.0.1.t12165-RA"/>
    </source>
</evidence>
<sequence>MASKLDIKLEDVINENTIEEETTLTKEDFDKIIDEEFNLTLLGIQMKSDPTMGKMLEGDIAFPDLKIFADYRNNRTERSVVRQIF</sequence>
<dbReference type="STRING" id="42157.A0A182EVH5"/>
<keyword evidence="2" id="KW-1185">Reference proteome</keyword>